<keyword evidence="2" id="KW-1133">Transmembrane helix</keyword>
<keyword evidence="2" id="KW-0812">Transmembrane</keyword>
<evidence type="ECO:0008006" key="5">
    <source>
        <dbReference type="Google" id="ProtNLM"/>
    </source>
</evidence>
<reference evidence="3" key="1">
    <citation type="submission" date="2022-12" db="EMBL/GenBank/DDBJ databases">
        <authorList>
            <person name="Webb A."/>
        </authorList>
    </citation>
    <scope>NUCLEOTIDE SEQUENCE</scope>
    <source>
        <strain evidence="3">Pd1</strain>
    </source>
</reference>
<dbReference type="PANTHER" id="PTHR13164:SF6">
    <property type="entry name" value="CS DOMAIN-CONTAINING PROTEIN"/>
    <property type="match status" value="1"/>
</dbReference>
<dbReference type="PANTHER" id="PTHR13164">
    <property type="entry name" value="CALICYLIN BINDING PROTEIN"/>
    <property type="match status" value="1"/>
</dbReference>
<organism evidence="3 4">
    <name type="scientific">Peronospora destructor</name>
    <dbReference type="NCBI Taxonomy" id="86335"/>
    <lineage>
        <taxon>Eukaryota</taxon>
        <taxon>Sar</taxon>
        <taxon>Stramenopiles</taxon>
        <taxon>Oomycota</taxon>
        <taxon>Peronosporomycetes</taxon>
        <taxon>Peronosporales</taxon>
        <taxon>Peronosporaceae</taxon>
        <taxon>Peronospora</taxon>
    </lineage>
</organism>
<dbReference type="EMBL" id="CANTFM010000836">
    <property type="protein sequence ID" value="CAI5730691.1"/>
    <property type="molecule type" value="Genomic_DNA"/>
</dbReference>
<gene>
    <name evidence="3" type="ORF">PDE001_LOCUS4584</name>
</gene>
<sequence length="225" mass="25936">MSKSFFIPYVDVSHAEVNYVKLVTPWGIVKLNKGFMEQLVLSVAVVVLTVMLWRCSTRLKETLKKKKKHVMKEALEQEEEEEEEEEMKAAPDENMVKNGENRYYYSHSILDNKTTVSSYGWTDSKKTISIYLTDDAVMNLKNEQLKVKWTNMSLSMNLLTTSGGDRAKSLIISHLFQEITDVTWETNNDTLTIVLTKAQEIPWTSLNGAATKMEDHIEYDDAFYK</sequence>
<dbReference type="InterPro" id="IPR052289">
    <property type="entry name" value="Calcyclin-binding_UBL-bridge"/>
</dbReference>
<evidence type="ECO:0000256" key="2">
    <source>
        <dbReference type="SAM" id="Phobius"/>
    </source>
</evidence>
<dbReference type="GO" id="GO:0005634">
    <property type="term" value="C:nucleus"/>
    <property type="evidence" value="ECO:0007669"/>
    <property type="project" value="TreeGrafter"/>
</dbReference>
<accession>A0AAV0U1M1</accession>
<comment type="caution">
    <text evidence="3">The sequence shown here is derived from an EMBL/GenBank/DDBJ whole genome shotgun (WGS) entry which is preliminary data.</text>
</comment>
<dbReference type="SUPFAM" id="SSF49764">
    <property type="entry name" value="HSP20-like chaperones"/>
    <property type="match status" value="1"/>
</dbReference>
<evidence type="ECO:0000313" key="3">
    <source>
        <dbReference type="EMBL" id="CAI5730691.1"/>
    </source>
</evidence>
<evidence type="ECO:0000313" key="4">
    <source>
        <dbReference type="Proteomes" id="UP001162029"/>
    </source>
</evidence>
<keyword evidence="1" id="KW-0175">Coiled coil</keyword>
<proteinExistence type="predicted"/>
<dbReference type="InterPro" id="IPR008978">
    <property type="entry name" value="HSP20-like_chaperone"/>
</dbReference>
<keyword evidence="4" id="KW-1185">Reference proteome</keyword>
<keyword evidence="2" id="KW-0472">Membrane</keyword>
<dbReference type="Gene3D" id="2.60.40.790">
    <property type="match status" value="1"/>
</dbReference>
<protein>
    <recommendedName>
        <fullName evidence="5">CS domain-containing protein</fullName>
    </recommendedName>
</protein>
<evidence type="ECO:0000256" key="1">
    <source>
        <dbReference type="SAM" id="Coils"/>
    </source>
</evidence>
<name>A0AAV0U1M1_9STRA</name>
<feature type="coiled-coil region" evidence="1">
    <location>
        <begin position="60"/>
        <end position="88"/>
    </location>
</feature>
<feature type="transmembrane region" description="Helical" evidence="2">
    <location>
        <begin position="39"/>
        <end position="57"/>
    </location>
</feature>
<dbReference type="AlphaFoldDB" id="A0AAV0U1M1"/>
<dbReference type="Proteomes" id="UP001162029">
    <property type="component" value="Unassembled WGS sequence"/>
</dbReference>